<dbReference type="EMBL" id="JRLX01000001">
    <property type="protein sequence ID" value="KGO88515.1"/>
    <property type="molecule type" value="Genomic_DNA"/>
</dbReference>
<dbReference type="AlphaFoldDB" id="A0A0A2MJL3"/>
<dbReference type="Proteomes" id="UP000030152">
    <property type="component" value="Unassembled WGS sequence"/>
</dbReference>
<proteinExistence type="predicted"/>
<dbReference type="STRING" id="1121895.GCA_000378485_00406"/>
<feature type="transmembrane region" description="Helical" evidence="1">
    <location>
        <begin position="12"/>
        <end position="38"/>
    </location>
</feature>
<comment type="caution">
    <text evidence="2">The sequence shown here is derived from an EMBL/GenBank/DDBJ whole genome shotgun (WGS) entry which is preliminary data.</text>
</comment>
<sequence length="136" mass="16019">MEYVNSKKNFIRFCFGLTGFFVLFFSLGSLLIITGLRQYNQIPKPPKTDLMIVLGSFSILFVSYFIYSYVKNSPKIFIDRKTIRFNNKQYLTNSIKEISFSGKHSFTLSKVEGIKIQFKNGEVRYIFNLLYDNYYC</sequence>
<name>A0A0A2MJL3_9FLAO</name>
<reference evidence="2 3" key="1">
    <citation type="submission" date="2013-09" db="EMBL/GenBank/DDBJ databases">
        <authorList>
            <person name="Zeng Z."/>
            <person name="Chen C."/>
        </authorList>
    </citation>
    <scope>NUCLEOTIDE SEQUENCE [LARGE SCALE GENOMIC DNA]</scope>
    <source>
        <strain evidence="2 3">WB 3.3-2</strain>
    </source>
</reference>
<gene>
    <name evidence="2" type="ORF">Q765_01000</name>
</gene>
<feature type="transmembrane region" description="Helical" evidence="1">
    <location>
        <begin position="50"/>
        <end position="70"/>
    </location>
</feature>
<evidence type="ECO:0000313" key="3">
    <source>
        <dbReference type="Proteomes" id="UP000030152"/>
    </source>
</evidence>
<accession>A0A0A2MJL3</accession>
<protein>
    <submittedName>
        <fullName evidence="2">Uncharacterized protein</fullName>
    </submittedName>
</protein>
<keyword evidence="3" id="KW-1185">Reference proteome</keyword>
<organism evidence="2 3">
    <name type="scientific">Flavobacterium rivuli WB 3.3-2 = DSM 21788</name>
    <dbReference type="NCBI Taxonomy" id="1121895"/>
    <lineage>
        <taxon>Bacteria</taxon>
        <taxon>Pseudomonadati</taxon>
        <taxon>Bacteroidota</taxon>
        <taxon>Flavobacteriia</taxon>
        <taxon>Flavobacteriales</taxon>
        <taxon>Flavobacteriaceae</taxon>
        <taxon>Flavobacterium</taxon>
    </lineage>
</organism>
<keyword evidence="1" id="KW-0472">Membrane</keyword>
<keyword evidence="1" id="KW-1133">Transmembrane helix</keyword>
<evidence type="ECO:0000313" key="2">
    <source>
        <dbReference type="EMBL" id="KGO88515.1"/>
    </source>
</evidence>
<keyword evidence="1" id="KW-0812">Transmembrane</keyword>
<evidence type="ECO:0000256" key="1">
    <source>
        <dbReference type="SAM" id="Phobius"/>
    </source>
</evidence>